<keyword evidence="4 7" id="KW-0315">Glutamine amidotransferase</keyword>
<feature type="binding site" evidence="7">
    <location>
        <begin position="318"/>
        <end position="319"/>
    </location>
    <ligand>
        <name>L-glutamine</name>
        <dbReference type="ChEBI" id="CHEBI:58359"/>
    </ligand>
</feature>
<gene>
    <name evidence="7 9" type="primary">pdxT</name>
    <name evidence="9" type="ORF">ET996_05325</name>
</gene>
<feature type="binding site" evidence="7">
    <location>
        <position position="292"/>
    </location>
    <ligand>
        <name>L-glutamine</name>
        <dbReference type="ChEBI" id="CHEBI:58359"/>
    </ligand>
</feature>
<reference evidence="9 10" key="1">
    <citation type="submission" date="2019-01" db="EMBL/GenBank/DDBJ databases">
        <title>Lactibacter flavus gen. nov., sp. nov., a novel bacterium of the family Propionibacteriaceae isolated from raw milk and dairy products.</title>
        <authorList>
            <person name="Huptas C."/>
            <person name="Wenning M."/>
            <person name="Breitenwieser F."/>
            <person name="Doll E."/>
            <person name="Von Neubeck M."/>
            <person name="Busse H.-J."/>
            <person name="Scherer S."/>
        </authorList>
    </citation>
    <scope>NUCLEOTIDE SEQUENCE [LARGE SCALE GENOMIC DNA]</scope>
    <source>
        <strain evidence="9 10">DSM 22130</strain>
    </source>
</reference>
<dbReference type="PROSITE" id="PS01236">
    <property type="entry name" value="PDXT_SNO_1"/>
    <property type="match status" value="1"/>
</dbReference>
<comment type="subunit">
    <text evidence="7">In the presence of PdxS, forms a dodecamer of heterodimers. Only shows activity in the heterodimer.</text>
</comment>
<dbReference type="GO" id="GO:1903600">
    <property type="term" value="C:glutaminase complex"/>
    <property type="evidence" value="ECO:0007669"/>
    <property type="project" value="TreeGrafter"/>
</dbReference>
<dbReference type="CDD" id="cd01749">
    <property type="entry name" value="GATase1_PB"/>
    <property type="match status" value="1"/>
</dbReference>
<feature type="region of interest" description="Disordered" evidence="8">
    <location>
        <begin position="1"/>
        <end position="134"/>
    </location>
</feature>
<protein>
    <recommendedName>
        <fullName evidence="7">Pyridoxal 5'-phosphate synthase subunit PdxT</fullName>
        <ecNumber evidence="7">4.3.3.6</ecNumber>
    </recommendedName>
    <alternativeName>
        <fullName evidence="7">Pdx2</fullName>
    </alternativeName>
    <alternativeName>
        <fullName evidence="7">Pyridoxal 5'-phosphate synthase glutaminase subunit</fullName>
        <ecNumber evidence="7">3.5.1.2</ecNumber>
    </alternativeName>
</protein>
<dbReference type="GO" id="GO:0036381">
    <property type="term" value="F:pyridoxal 5'-phosphate synthase (glutamine hydrolysing) activity"/>
    <property type="evidence" value="ECO:0007669"/>
    <property type="project" value="UniProtKB-UniRule"/>
</dbReference>
<evidence type="ECO:0000256" key="1">
    <source>
        <dbReference type="ARBA" id="ARBA00008345"/>
    </source>
</evidence>
<dbReference type="PROSITE" id="PS51273">
    <property type="entry name" value="GATASE_TYPE_1"/>
    <property type="match status" value="1"/>
</dbReference>
<dbReference type="GO" id="GO:0005829">
    <property type="term" value="C:cytosol"/>
    <property type="evidence" value="ECO:0007669"/>
    <property type="project" value="TreeGrafter"/>
</dbReference>
<feature type="active site" description="Nucleophile" evidence="7">
    <location>
        <position position="263"/>
    </location>
</feature>
<comment type="similarity">
    <text evidence="1 7">Belongs to the glutaminase PdxT/SNO family.</text>
</comment>
<feature type="compositionally biased region" description="Gly residues" evidence="8">
    <location>
        <begin position="89"/>
        <end position="101"/>
    </location>
</feature>
<comment type="function">
    <text evidence="7">Catalyzes the hydrolysis of glutamine to glutamate and ammonia as part of the biosynthesis of pyridoxal 5'-phosphate. The resulting ammonia molecule is channeled to the active site of PdxS.</text>
</comment>
<comment type="catalytic activity">
    <reaction evidence="6 7">
        <text>L-glutamine + H2O = L-glutamate + NH4(+)</text>
        <dbReference type="Rhea" id="RHEA:15889"/>
        <dbReference type="ChEBI" id="CHEBI:15377"/>
        <dbReference type="ChEBI" id="CHEBI:28938"/>
        <dbReference type="ChEBI" id="CHEBI:29985"/>
        <dbReference type="ChEBI" id="CHEBI:58359"/>
        <dbReference type="EC" id="3.5.1.2"/>
    </reaction>
</comment>
<evidence type="ECO:0000313" key="10">
    <source>
        <dbReference type="Proteomes" id="UP000291933"/>
    </source>
</evidence>
<dbReference type="InterPro" id="IPR029062">
    <property type="entry name" value="Class_I_gatase-like"/>
</dbReference>
<evidence type="ECO:0000256" key="4">
    <source>
        <dbReference type="ARBA" id="ARBA00022962"/>
    </source>
</evidence>
<evidence type="ECO:0000256" key="3">
    <source>
        <dbReference type="ARBA" id="ARBA00022898"/>
    </source>
</evidence>
<dbReference type="EC" id="4.3.3.6" evidence="7"/>
<comment type="caution">
    <text evidence="9">The sequence shown here is derived from an EMBL/GenBank/DDBJ whole genome shotgun (WGS) entry which is preliminary data.</text>
</comment>
<comment type="catalytic activity">
    <reaction evidence="7">
        <text>aldehydo-D-ribose 5-phosphate + D-glyceraldehyde 3-phosphate + L-glutamine = pyridoxal 5'-phosphate + L-glutamate + phosphate + 3 H2O + H(+)</text>
        <dbReference type="Rhea" id="RHEA:31507"/>
        <dbReference type="ChEBI" id="CHEBI:15377"/>
        <dbReference type="ChEBI" id="CHEBI:15378"/>
        <dbReference type="ChEBI" id="CHEBI:29985"/>
        <dbReference type="ChEBI" id="CHEBI:43474"/>
        <dbReference type="ChEBI" id="CHEBI:58273"/>
        <dbReference type="ChEBI" id="CHEBI:58359"/>
        <dbReference type="ChEBI" id="CHEBI:59776"/>
        <dbReference type="ChEBI" id="CHEBI:597326"/>
        <dbReference type="EC" id="4.3.3.6"/>
    </reaction>
</comment>
<dbReference type="PANTHER" id="PTHR31559">
    <property type="entry name" value="PYRIDOXAL 5'-PHOSPHATE SYNTHASE SUBUNIT SNO"/>
    <property type="match status" value="1"/>
</dbReference>
<dbReference type="PROSITE" id="PS51130">
    <property type="entry name" value="PDXT_SNO_2"/>
    <property type="match status" value="1"/>
</dbReference>
<keyword evidence="5 7" id="KW-0456">Lyase</keyword>
<evidence type="ECO:0000256" key="7">
    <source>
        <dbReference type="HAMAP-Rule" id="MF_01615"/>
    </source>
</evidence>
<dbReference type="GO" id="GO:0006543">
    <property type="term" value="P:L-glutamine catabolic process"/>
    <property type="evidence" value="ECO:0007669"/>
    <property type="project" value="UniProtKB-UniRule"/>
</dbReference>
<keyword evidence="3 7" id="KW-0663">Pyridoxal phosphate</keyword>
<dbReference type="Proteomes" id="UP000291933">
    <property type="component" value="Unassembled WGS sequence"/>
</dbReference>
<evidence type="ECO:0000256" key="6">
    <source>
        <dbReference type="ARBA" id="ARBA00049534"/>
    </source>
</evidence>
<proteinExistence type="inferred from homology"/>
<evidence type="ECO:0000256" key="5">
    <source>
        <dbReference type="ARBA" id="ARBA00023239"/>
    </source>
</evidence>
<evidence type="ECO:0000313" key="9">
    <source>
        <dbReference type="EMBL" id="TBT95516.1"/>
    </source>
</evidence>
<dbReference type="InterPro" id="IPR021196">
    <property type="entry name" value="PdxT/SNO_CS"/>
</dbReference>
<comment type="pathway">
    <text evidence="7">Cofactor biosynthesis; pyridoxal 5'-phosphate biosynthesis.</text>
</comment>
<feature type="binding site" evidence="7">
    <location>
        <begin position="231"/>
        <end position="233"/>
    </location>
    <ligand>
        <name>L-glutamine</name>
        <dbReference type="ChEBI" id="CHEBI:58359"/>
    </ligand>
</feature>
<dbReference type="OrthoDB" id="9810320at2"/>
<name>A0A4Q9KLV5_PROTD</name>
<dbReference type="GO" id="GO:0004359">
    <property type="term" value="F:glutaminase activity"/>
    <property type="evidence" value="ECO:0007669"/>
    <property type="project" value="UniProtKB-UniRule"/>
</dbReference>
<dbReference type="NCBIfam" id="TIGR03800">
    <property type="entry name" value="PLP_synth_Pdx2"/>
    <property type="match status" value="1"/>
</dbReference>
<evidence type="ECO:0000256" key="2">
    <source>
        <dbReference type="ARBA" id="ARBA00022801"/>
    </source>
</evidence>
<evidence type="ECO:0000256" key="8">
    <source>
        <dbReference type="SAM" id="MobiDB-lite"/>
    </source>
</evidence>
<keyword evidence="2 7" id="KW-0378">Hydrolase</keyword>
<organism evidence="9 10">
    <name type="scientific">Propioniciclava tarda</name>
    <dbReference type="NCBI Taxonomy" id="433330"/>
    <lineage>
        <taxon>Bacteria</taxon>
        <taxon>Bacillati</taxon>
        <taxon>Actinomycetota</taxon>
        <taxon>Actinomycetes</taxon>
        <taxon>Propionibacteriales</taxon>
        <taxon>Propionibacteriaceae</taxon>
        <taxon>Propioniciclava</taxon>
    </lineage>
</organism>
<dbReference type="InterPro" id="IPR002161">
    <property type="entry name" value="PdxT/SNO"/>
</dbReference>
<dbReference type="UniPathway" id="UPA00245"/>
<dbReference type="GO" id="GO:0008614">
    <property type="term" value="P:pyridoxine metabolic process"/>
    <property type="evidence" value="ECO:0007669"/>
    <property type="project" value="TreeGrafter"/>
</dbReference>
<dbReference type="HAMAP" id="MF_01615">
    <property type="entry name" value="PdxT"/>
    <property type="match status" value="1"/>
</dbReference>
<dbReference type="EMBL" id="SDMR01000004">
    <property type="protein sequence ID" value="TBT95516.1"/>
    <property type="molecule type" value="Genomic_DNA"/>
</dbReference>
<feature type="active site" description="Charge relay system" evidence="7">
    <location>
        <position position="356"/>
    </location>
</feature>
<feature type="compositionally biased region" description="Low complexity" evidence="8">
    <location>
        <begin position="1"/>
        <end position="21"/>
    </location>
</feature>
<dbReference type="SUPFAM" id="SSF52317">
    <property type="entry name" value="Class I glutamine amidotransferase-like"/>
    <property type="match status" value="1"/>
</dbReference>
<dbReference type="GO" id="GO:0042823">
    <property type="term" value="P:pyridoxal phosphate biosynthetic process"/>
    <property type="evidence" value="ECO:0007669"/>
    <property type="project" value="UniProtKB-UniRule"/>
</dbReference>
<dbReference type="PANTHER" id="PTHR31559:SF0">
    <property type="entry name" value="PYRIDOXAL 5'-PHOSPHATE SYNTHASE SUBUNIT SNO1-RELATED"/>
    <property type="match status" value="1"/>
</dbReference>
<dbReference type="EC" id="3.5.1.2" evidence="7"/>
<dbReference type="Pfam" id="PF01174">
    <property type="entry name" value="SNO"/>
    <property type="match status" value="1"/>
</dbReference>
<sequence>MHQLDADGTATAAPGLALGTTSEGTGHTAPPRLGAQTPGSPEQPAPSRASGGHTRSAANPAPPRLGAQTPGSPGHPAPSRASGGRRPRLGGGLPSSQGGGDRAAAIDGEIVAPGPDERPQSRTAKGKIWDPASLGIEHRTTAGTGREHPGLARSASHETASTGFVAELLLSGNSKSATKARTVGVLALQGGVREHAELLFGLGARVTYVRTAKDLVGPDGPRVDALVLPGGESSTIDRLLRIFDLFEPLRATIASGVPTLGTCAGLVLLAKTVLDPAPGQQSLGLLDIDVRRNAFGSQVDSAEVDLDTADGPATVAFIRAPRVDRVGPSVQVIARRGEATVGVRQGNITGIAFHPELTGTTLFHRNLLGIA</sequence>
<keyword evidence="10" id="KW-1185">Reference proteome</keyword>
<dbReference type="PROSITE" id="PS51274">
    <property type="entry name" value="GATASE_COBBQ"/>
    <property type="match status" value="1"/>
</dbReference>
<feature type="active site" description="Charge relay system" evidence="7">
    <location>
        <position position="354"/>
    </location>
</feature>
<dbReference type="AlphaFoldDB" id="A0A4Q9KLV5"/>
<dbReference type="Gene3D" id="3.40.50.880">
    <property type="match status" value="1"/>
</dbReference>
<accession>A0A4Q9KLV5</accession>